<gene>
    <name evidence="2" type="ORF">ET33_01260</name>
</gene>
<protein>
    <recommendedName>
        <fullName evidence="1">PDZ domain-containing protein</fullName>
    </recommendedName>
</protein>
<feature type="domain" description="PDZ" evidence="1">
    <location>
        <begin position="172"/>
        <end position="245"/>
    </location>
</feature>
<proteinExistence type="predicted"/>
<organism evidence="2 3">
    <name type="scientific">Paenibacillus tyrfis</name>
    <dbReference type="NCBI Taxonomy" id="1501230"/>
    <lineage>
        <taxon>Bacteria</taxon>
        <taxon>Bacillati</taxon>
        <taxon>Bacillota</taxon>
        <taxon>Bacilli</taxon>
        <taxon>Bacillales</taxon>
        <taxon>Paenibacillaceae</taxon>
        <taxon>Paenibacillus</taxon>
    </lineage>
</organism>
<dbReference type="InterPro" id="IPR036034">
    <property type="entry name" value="PDZ_sf"/>
</dbReference>
<dbReference type="Gene3D" id="3.30.530.20">
    <property type="match status" value="1"/>
</dbReference>
<dbReference type="Gene3D" id="2.30.42.10">
    <property type="match status" value="1"/>
</dbReference>
<sequence length="281" mass="31657">MRANHRTASLSTMHIEAAPELIWEGLATARGMKTYLTDEVHAPNEHISAGDEIRIVIGDMINDAVCLASDRPRLFRLKDRFRSLLADDSYVEYELVTTFRLEEEEHMTRVTVEVDGYDENSELHQWVRECGEFGWKQSLFNLKLVLELGLDLRYDVFGYPRFGVCNYTATPAQLRAQGLDPDRVQGNYLMEVFPESPAARAGLRPGDIVASFGGRDVPTYAEFIRSLGLCAGTNEPVGVMYYRGGRRLHTEAELSYDKLLTGLVDPTEESVRQVADGKRSS</sequence>
<dbReference type="SUPFAM" id="SSF50156">
    <property type="entry name" value="PDZ domain-like"/>
    <property type="match status" value="1"/>
</dbReference>
<dbReference type="Pfam" id="PF13180">
    <property type="entry name" value="PDZ_2"/>
    <property type="match status" value="1"/>
</dbReference>
<dbReference type="EMBL" id="JNVM01000010">
    <property type="protein sequence ID" value="KEQ25395.1"/>
    <property type="molecule type" value="Genomic_DNA"/>
</dbReference>
<accession>A0A081P3X2</accession>
<keyword evidence="3" id="KW-1185">Reference proteome</keyword>
<reference evidence="2 3" key="1">
    <citation type="submission" date="2014-06" db="EMBL/GenBank/DDBJ databases">
        <title>Draft genome sequence of Paenibacillus sp. MSt1.</title>
        <authorList>
            <person name="Aw Y.K."/>
            <person name="Ong K.S."/>
            <person name="Gan H.M."/>
            <person name="Lee S.M."/>
        </authorList>
    </citation>
    <scope>NUCLEOTIDE SEQUENCE [LARGE SCALE GENOMIC DNA]</scope>
    <source>
        <strain evidence="2 3">MSt1</strain>
    </source>
</reference>
<evidence type="ECO:0000259" key="1">
    <source>
        <dbReference type="SMART" id="SM00228"/>
    </source>
</evidence>
<dbReference type="SMART" id="SM00228">
    <property type="entry name" value="PDZ"/>
    <property type="match status" value="1"/>
</dbReference>
<dbReference type="InterPro" id="IPR001478">
    <property type="entry name" value="PDZ"/>
</dbReference>
<evidence type="ECO:0000313" key="3">
    <source>
        <dbReference type="Proteomes" id="UP000028123"/>
    </source>
</evidence>
<dbReference type="AlphaFoldDB" id="A0A081P3X2"/>
<dbReference type="RefSeq" id="WP_036681405.1">
    <property type="nucleotide sequence ID" value="NZ_FYEP01000005.1"/>
</dbReference>
<dbReference type="SUPFAM" id="SSF55961">
    <property type="entry name" value="Bet v1-like"/>
    <property type="match status" value="1"/>
</dbReference>
<dbReference type="InterPro" id="IPR023393">
    <property type="entry name" value="START-like_dom_sf"/>
</dbReference>
<name>A0A081P3X2_9BACL</name>
<dbReference type="Proteomes" id="UP000028123">
    <property type="component" value="Unassembled WGS sequence"/>
</dbReference>
<dbReference type="eggNOG" id="COG0265">
    <property type="taxonomic scope" value="Bacteria"/>
</dbReference>
<dbReference type="OrthoDB" id="2538979at2"/>
<comment type="caution">
    <text evidence="2">The sequence shown here is derived from an EMBL/GenBank/DDBJ whole genome shotgun (WGS) entry which is preliminary data.</text>
</comment>
<evidence type="ECO:0000313" key="2">
    <source>
        <dbReference type="EMBL" id="KEQ25395.1"/>
    </source>
</evidence>